<dbReference type="PANTHER" id="PTHR34987:SF4">
    <property type="entry name" value="ALPHA-L-RHAMNOSIDASE C-TERMINAL DOMAIN-CONTAINING PROTEIN"/>
    <property type="match status" value="1"/>
</dbReference>
<proteinExistence type="predicted"/>
<dbReference type="InterPro" id="IPR012341">
    <property type="entry name" value="6hp_glycosidase-like_sf"/>
</dbReference>
<dbReference type="SUPFAM" id="SSF48208">
    <property type="entry name" value="Six-hairpin glycosidases"/>
    <property type="match status" value="1"/>
</dbReference>
<dbReference type="RefSeq" id="WP_210663718.1">
    <property type="nucleotide sequence ID" value="NZ_JAGKSP010000018.1"/>
</dbReference>
<keyword evidence="4" id="KW-1185">Reference proteome</keyword>
<dbReference type="InterPro" id="IPR035396">
    <property type="entry name" value="Bac_rhamnosid6H"/>
</dbReference>
<protein>
    <submittedName>
        <fullName evidence="3">Alpha-L-rhamnosidase</fullName>
    </submittedName>
</protein>
<dbReference type="Gene3D" id="2.60.120.260">
    <property type="entry name" value="Galactose-binding domain-like"/>
    <property type="match status" value="1"/>
</dbReference>
<dbReference type="Pfam" id="PF17390">
    <property type="entry name" value="Bac_rhamnosid_C"/>
    <property type="match status" value="1"/>
</dbReference>
<evidence type="ECO:0000313" key="3">
    <source>
        <dbReference type="EMBL" id="MBP3966495.1"/>
    </source>
</evidence>
<reference evidence="3 4" key="1">
    <citation type="submission" date="2021-04" db="EMBL/GenBank/DDBJ databases">
        <title>Paenibacillus sp. DLE-14 whole genome sequence.</title>
        <authorList>
            <person name="Ham Y.J."/>
        </authorList>
    </citation>
    <scope>NUCLEOTIDE SEQUENCE [LARGE SCALE GENOMIC DNA]</scope>
    <source>
        <strain evidence="3 4">DLE-14</strain>
    </source>
</reference>
<dbReference type="Gene3D" id="1.50.10.10">
    <property type="match status" value="1"/>
</dbReference>
<evidence type="ECO:0000259" key="2">
    <source>
        <dbReference type="Pfam" id="PF17390"/>
    </source>
</evidence>
<dbReference type="PANTHER" id="PTHR34987">
    <property type="entry name" value="C, PUTATIVE (AFU_ORTHOLOGUE AFUA_3G02880)-RELATED"/>
    <property type="match status" value="1"/>
</dbReference>
<gene>
    <name evidence="3" type="ORF">I8J30_27690</name>
</gene>
<dbReference type="Pfam" id="PF17389">
    <property type="entry name" value="Bac_rhamnosid6H"/>
    <property type="match status" value="1"/>
</dbReference>
<sequence length="723" mass="81083">METTTIRAEEKLPVWIWHQEREQRPKCVLTRAFTAEQEIRQVSLHASFTGGARVVLDGQVVAEIEERAGNAGAFMKIVDFPDVLPPGEHELRFEMDCTAFIPLVEVNYYLWNRRVGAIAFLHGEGLWVTTEEENWQADESAAAQICLLGEEPFGDLENSPPAFVAGGFGDIAAYDLNEVVVQDQFAIEAEVAGDGKVRLSGAHGQDGLAVKPEQEQLDLFYHLRKQNEWKAMRQQQMEMDLSGASSVTVDLLAEHNCRFTVSNHGAETVKLLWNGAESLMELEHYEGCITEWLVVAPGETVCTLPQGCRYIQLYVLGEPGQSFELELMFQTVHVALRQAGKLQSDNAELNQIFEVSAHTSRICHQIGLWDGIKRDRLNWTFDFYLAAKSCYFLWDDTKVTRRAVRELGEGTPSGHWMNSICEYTLWWMKTVTEYYFQTGDKEFVLELKEPLQRHIKWVLANTRPGEGLLIQDGILIEWVPLTNEEKVIALQAIYALTHADLVKLAAELPELELAPLLDWPMRKLTSEDYMKDSYALAVKVLGIASGYVSAEAAEAFLDEYELMDPITPLSAFQLAECYSRYGKHERAYEVISIVWGGMLDHGATTFWEAYSHGDGGGRDFHDALTTYTAYGSYRMSLCHAWSSTPVKWIGEVVLGVQSLEPGYKTVMVSPNPVGGIRSCSGTVNTPHGDLDVKWYVDDNGKVCTSVIAPPGVQVVELSENKVI</sequence>
<feature type="domain" description="Alpha-L-rhamnosidase C-terminal" evidence="2">
    <location>
        <begin position="655"/>
        <end position="713"/>
    </location>
</feature>
<name>A0ABS5CKU8_9BACL</name>
<dbReference type="Gene3D" id="2.60.420.10">
    <property type="entry name" value="Maltose phosphorylase, domain 3"/>
    <property type="match status" value="1"/>
</dbReference>
<evidence type="ECO:0000313" key="4">
    <source>
        <dbReference type="Proteomes" id="UP000673394"/>
    </source>
</evidence>
<dbReference type="Proteomes" id="UP000673394">
    <property type="component" value="Unassembled WGS sequence"/>
</dbReference>
<accession>A0ABS5CKU8</accession>
<organism evidence="3 4">
    <name type="scientific">Paenibacillus lignilyticus</name>
    <dbReference type="NCBI Taxonomy" id="1172615"/>
    <lineage>
        <taxon>Bacteria</taxon>
        <taxon>Bacillati</taxon>
        <taxon>Bacillota</taxon>
        <taxon>Bacilli</taxon>
        <taxon>Bacillales</taxon>
        <taxon>Paenibacillaceae</taxon>
        <taxon>Paenibacillus</taxon>
    </lineage>
</organism>
<dbReference type="InterPro" id="IPR035398">
    <property type="entry name" value="Bac_rhamnosid_C"/>
</dbReference>
<evidence type="ECO:0000259" key="1">
    <source>
        <dbReference type="Pfam" id="PF17389"/>
    </source>
</evidence>
<dbReference type="InterPro" id="IPR008928">
    <property type="entry name" value="6-hairpin_glycosidase_sf"/>
</dbReference>
<comment type="caution">
    <text evidence="3">The sequence shown here is derived from an EMBL/GenBank/DDBJ whole genome shotgun (WGS) entry which is preliminary data.</text>
</comment>
<dbReference type="EMBL" id="JAGKSP010000018">
    <property type="protein sequence ID" value="MBP3966495.1"/>
    <property type="molecule type" value="Genomic_DNA"/>
</dbReference>
<feature type="domain" description="Alpha-L-rhamnosidase six-hairpin glycosidase" evidence="1">
    <location>
        <begin position="337"/>
        <end position="507"/>
    </location>
</feature>